<organism evidence="2 3">
    <name type="scientific">Nonlabens mediterrranea</name>
    <dbReference type="NCBI Taxonomy" id="1419947"/>
    <lineage>
        <taxon>Bacteria</taxon>
        <taxon>Pseudomonadati</taxon>
        <taxon>Bacteroidota</taxon>
        <taxon>Flavobacteriia</taxon>
        <taxon>Flavobacteriales</taxon>
        <taxon>Flavobacteriaceae</taxon>
        <taxon>Nonlabens</taxon>
    </lineage>
</organism>
<name>A0ABS0ABB9_9FLAO</name>
<sequence length="87" mass="10095">SHEWFIEFGEQPNDLEEFKTTLDLKMRAQNSYYDDLIVGKILQPLVLSQVPQNGFKQYMKTIGKLGGQNKLPRLSNDRKIAQVLEQL</sequence>
<evidence type="ECO:0000313" key="2">
    <source>
        <dbReference type="EMBL" id="MBF4986594.1"/>
    </source>
</evidence>
<dbReference type="Proteomes" id="UP001194729">
    <property type="component" value="Unassembled WGS sequence"/>
</dbReference>
<dbReference type="EMBL" id="JADKYU010001331">
    <property type="protein sequence ID" value="MBF4986594.1"/>
    <property type="molecule type" value="Genomic_DNA"/>
</dbReference>
<dbReference type="InterPro" id="IPR055378">
    <property type="entry name" value="GH3_C"/>
</dbReference>
<protein>
    <submittedName>
        <fullName evidence="2">GH3 auxin-responsive promoter family protein</fullName>
    </submittedName>
</protein>
<accession>A0ABS0ABB9</accession>
<feature type="non-terminal residue" evidence="2">
    <location>
        <position position="1"/>
    </location>
</feature>
<dbReference type="Pfam" id="PF23572">
    <property type="entry name" value="GH3_C"/>
    <property type="match status" value="1"/>
</dbReference>
<evidence type="ECO:0000313" key="3">
    <source>
        <dbReference type="Proteomes" id="UP001194729"/>
    </source>
</evidence>
<evidence type="ECO:0000259" key="1">
    <source>
        <dbReference type="Pfam" id="PF23572"/>
    </source>
</evidence>
<feature type="domain" description="GH3 C-terminal" evidence="1">
    <location>
        <begin position="2"/>
        <end position="79"/>
    </location>
</feature>
<keyword evidence="3" id="KW-1185">Reference proteome</keyword>
<comment type="caution">
    <text evidence="2">The sequence shown here is derived from an EMBL/GenBank/DDBJ whole genome shotgun (WGS) entry which is preliminary data.</text>
</comment>
<reference evidence="2 3" key="1">
    <citation type="submission" date="2020-11" db="EMBL/GenBank/DDBJ databases">
        <title>P. mediterranea TC4 genome.</title>
        <authorList>
            <person name="Molmeret M."/>
        </authorList>
    </citation>
    <scope>NUCLEOTIDE SEQUENCE [LARGE SCALE GENOMIC DNA]</scope>
    <source>
        <strain evidence="2 3">TC4</strain>
    </source>
</reference>
<proteinExistence type="predicted"/>
<gene>
    <name evidence="2" type="ORF">FNJ87_20525</name>
</gene>